<dbReference type="Proteomes" id="UP000255231">
    <property type="component" value="Unassembled WGS sequence"/>
</dbReference>
<reference evidence="5 7" key="1">
    <citation type="submission" date="2017-01" db="EMBL/GenBank/DDBJ databases">
        <authorList>
            <person name="Varghese N."/>
            <person name="Submissions S."/>
        </authorList>
    </citation>
    <scope>NUCLEOTIDE SEQUENCE [LARGE SCALE GENOMIC DNA]</scope>
    <source>
        <strain evidence="5 7">ATCC 27950</strain>
    </source>
</reference>
<keyword evidence="7" id="KW-1185">Reference proteome</keyword>
<evidence type="ECO:0000313" key="8">
    <source>
        <dbReference type="Proteomes" id="UP000255231"/>
    </source>
</evidence>
<dbReference type="AlphaFoldDB" id="A0A381F707"/>
<dbReference type="Proteomes" id="UP000185725">
    <property type="component" value="Unassembled WGS sequence"/>
</dbReference>
<protein>
    <submittedName>
        <fullName evidence="6">Maltose O-acetyltransferase</fullName>
        <ecNumber evidence="6">2.3.1.79</ecNumber>
    </submittedName>
    <submittedName>
        <fullName evidence="5">Serine O-acetyltransferase</fullName>
    </submittedName>
</protein>
<dbReference type="PROSITE" id="PS00101">
    <property type="entry name" value="HEXAPEP_TRANSFERASES"/>
    <property type="match status" value="1"/>
</dbReference>
<evidence type="ECO:0000313" key="7">
    <source>
        <dbReference type="Proteomes" id="UP000185725"/>
    </source>
</evidence>
<name>A0A381F707_9FLAO</name>
<keyword evidence="3" id="KW-0677">Repeat</keyword>
<evidence type="ECO:0000256" key="3">
    <source>
        <dbReference type="ARBA" id="ARBA00022737"/>
    </source>
</evidence>
<keyword evidence="2 6" id="KW-0808">Transferase</keyword>
<evidence type="ECO:0000256" key="4">
    <source>
        <dbReference type="ARBA" id="ARBA00023315"/>
    </source>
</evidence>
<dbReference type="OrthoDB" id="9814490at2"/>
<dbReference type="EMBL" id="UFVS01000001">
    <property type="protein sequence ID" value="SUX42389.1"/>
    <property type="molecule type" value="Genomic_DNA"/>
</dbReference>
<organism evidence="6 8">
    <name type="scientific">Chryseobacterium indoltheticum</name>
    <dbReference type="NCBI Taxonomy" id="254"/>
    <lineage>
        <taxon>Bacteria</taxon>
        <taxon>Pseudomonadati</taxon>
        <taxon>Bacteroidota</taxon>
        <taxon>Flavobacteriia</taxon>
        <taxon>Flavobacteriales</taxon>
        <taxon>Weeksellaceae</taxon>
        <taxon>Chryseobacterium group</taxon>
        <taxon>Chryseobacterium</taxon>
    </lineage>
</organism>
<dbReference type="EMBL" id="FTMF01000001">
    <property type="protein sequence ID" value="SIP86924.1"/>
    <property type="molecule type" value="Genomic_DNA"/>
</dbReference>
<sequence>MAGYSTIQKDFYRESGKWLSTFKILAKCVNPNLHFVYILRKSQKFSKTPVLGLFWKVVLRHFQIKYGFQIYPETQIGEGFYLGHWGSLVINPKSKIGKNCNIAQGVTIGQQNRGKNEGYPVIGDEVWIGPNAVIVGNINIGNNVLIAPNAYVNFDIPDNSVVTGNPAKIYSNDNATDGYINNKV</sequence>
<dbReference type="GO" id="GO:0008925">
    <property type="term" value="F:maltose O-acetyltransferase activity"/>
    <property type="evidence" value="ECO:0007669"/>
    <property type="project" value="UniProtKB-EC"/>
</dbReference>
<evidence type="ECO:0000256" key="1">
    <source>
        <dbReference type="ARBA" id="ARBA00007274"/>
    </source>
</evidence>
<dbReference type="InterPro" id="IPR018357">
    <property type="entry name" value="Hexapep_transf_CS"/>
</dbReference>
<dbReference type="InterPro" id="IPR045304">
    <property type="entry name" value="LbH_SAT"/>
</dbReference>
<dbReference type="GeneID" id="303672657"/>
<dbReference type="PANTHER" id="PTHR42811">
    <property type="entry name" value="SERINE ACETYLTRANSFERASE"/>
    <property type="match status" value="1"/>
</dbReference>
<dbReference type="EC" id="2.3.1.79" evidence="6"/>
<dbReference type="SUPFAM" id="SSF51161">
    <property type="entry name" value="Trimeric LpxA-like enzymes"/>
    <property type="match status" value="1"/>
</dbReference>
<dbReference type="RefSeq" id="WP_076557284.1">
    <property type="nucleotide sequence ID" value="NZ_CP033929.1"/>
</dbReference>
<evidence type="ECO:0000256" key="2">
    <source>
        <dbReference type="ARBA" id="ARBA00022679"/>
    </source>
</evidence>
<dbReference type="InterPro" id="IPR011004">
    <property type="entry name" value="Trimer_LpxA-like_sf"/>
</dbReference>
<gene>
    <name evidence="6" type="primary">maa_1</name>
    <name evidence="6" type="ORF">NCTC13560_01206</name>
    <name evidence="5" type="ORF">SAMN05421682_10177</name>
</gene>
<evidence type="ECO:0000313" key="6">
    <source>
        <dbReference type="EMBL" id="SUX42389.1"/>
    </source>
</evidence>
<dbReference type="Pfam" id="PF00132">
    <property type="entry name" value="Hexapep"/>
    <property type="match status" value="1"/>
</dbReference>
<keyword evidence="4 6" id="KW-0012">Acyltransferase</keyword>
<proteinExistence type="inferred from homology"/>
<reference evidence="6 8" key="2">
    <citation type="submission" date="2018-06" db="EMBL/GenBank/DDBJ databases">
        <authorList>
            <consortium name="Pathogen Informatics"/>
            <person name="Doyle S."/>
        </authorList>
    </citation>
    <scope>NUCLEOTIDE SEQUENCE [LARGE SCALE GENOMIC DNA]</scope>
    <source>
        <strain evidence="6 8">NCTC13560</strain>
    </source>
</reference>
<dbReference type="InterPro" id="IPR001451">
    <property type="entry name" value="Hexapep"/>
</dbReference>
<evidence type="ECO:0000313" key="5">
    <source>
        <dbReference type="EMBL" id="SIP86924.1"/>
    </source>
</evidence>
<dbReference type="Gene3D" id="2.160.10.10">
    <property type="entry name" value="Hexapeptide repeat proteins"/>
    <property type="match status" value="1"/>
</dbReference>
<accession>A0A381F707</accession>
<dbReference type="KEGG" id="cil:EG358_03005"/>
<comment type="similarity">
    <text evidence="1">Belongs to the transferase hexapeptide repeat family.</text>
</comment>
<dbReference type="CDD" id="cd03354">
    <property type="entry name" value="LbH_SAT"/>
    <property type="match status" value="1"/>
</dbReference>